<evidence type="ECO:0000313" key="2">
    <source>
        <dbReference type="EMBL" id="SDL30989.1"/>
    </source>
</evidence>
<feature type="domain" description="LysM" evidence="1">
    <location>
        <begin position="189"/>
        <end position="232"/>
    </location>
</feature>
<dbReference type="Pfam" id="PF01551">
    <property type="entry name" value="Peptidase_M23"/>
    <property type="match status" value="1"/>
</dbReference>
<dbReference type="PROSITE" id="PS51782">
    <property type="entry name" value="LYSM"/>
    <property type="match status" value="2"/>
</dbReference>
<name>A0A1G9J0I9_9FIRM</name>
<dbReference type="PANTHER" id="PTHR21666">
    <property type="entry name" value="PEPTIDASE-RELATED"/>
    <property type="match status" value="1"/>
</dbReference>
<accession>A0A1G9J0I9</accession>
<keyword evidence="3" id="KW-1185">Reference proteome</keyword>
<dbReference type="Pfam" id="PF01471">
    <property type="entry name" value="PG_binding_1"/>
    <property type="match status" value="1"/>
</dbReference>
<dbReference type="STRING" id="321763.SAMN04488692_103108"/>
<dbReference type="InterPro" id="IPR016047">
    <property type="entry name" value="M23ase_b-sheet_dom"/>
</dbReference>
<dbReference type="Gene3D" id="2.70.70.10">
    <property type="entry name" value="Glucose Permease (Domain IIA)"/>
    <property type="match status" value="1"/>
</dbReference>
<dbReference type="InterPro" id="IPR002477">
    <property type="entry name" value="Peptidoglycan-bd-like"/>
</dbReference>
<evidence type="ECO:0000259" key="1">
    <source>
        <dbReference type="PROSITE" id="PS51782"/>
    </source>
</evidence>
<dbReference type="InterPro" id="IPR036779">
    <property type="entry name" value="LysM_dom_sf"/>
</dbReference>
<dbReference type="EMBL" id="FNGO01000003">
    <property type="protein sequence ID" value="SDL30989.1"/>
    <property type="molecule type" value="Genomic_DNA"/>
</dbReference>
<dbReference type="InterPro" id="IPR036366">
    <property type="entry name" value="PGBDSf"/>
</dbReference>
<dbReference type="FunFam" id="2.70.70.10:FF:000006">
    <property type="entry name" value="M23 family peptidase"/>
    <property type="match status" value="1"/>
</dbReference>
<gene>
    <name evidence="2" type="ORF">SAMN04488692_103108</name>
</gene>
<protein>
    <submittedName>
        <fullName evidence="2">Murein DD-endopeptidase MepM and murein hydrolase activator NlpD, contain LysM domain</fullName>
    </submittedName>
</protein>
<feature type="domain" description="LysM" evidence="1">
    <location>
        <begin position="116"/>
        <end position="159"/>
    </location>
</feature>
<sequence>MLFIREMKVIIKNIIKHKNCKPLCSAVLSCILLIVISWSAAGMTLREGDVGPRVEELQNTLQVIGFNLEADGVYEESTKSAVKKLQKETAAGVDGIYGEETRDQLSKKLVSDLDTKTYELSRGDTLSTLAAEQNVSQEKIIILNDLKSTHLEVGIEIEIPVSREDSSLTLGRGGEKIFGDHTNIEMNSQKHTVRPGETLSDISAKYEVDIDSISTVNNMRGNTIYPGQTLRIPGESRRNEPSPLERIDFKWPLQGRITSGFGARSEPFSGESDFHTGIDIAASQGTEVSAAAAGVVDFAGWKQGYGYTVIIEHNDKITTLYAHNSDLLVRAGEEISRGETISFSGNTGVSTGPHLHFEIIKEGEPQNPVEYLP</sequence>
<dbReference type="InterPro" id="IPR036365">
    <property type="entry name" value="PGBD-like_sf"/>
</dbReference>
<dbReference type="InterPro" id="IPR011055">
    <property type="entry name" value="Dup_hybrid_motif"/>
</dbReference>
<evidence type="ECO:0000313" key="3">
    <source>
        <dbReference type="Proteomes" id="UP000199476"/>
    </source>
</evidence>
<dbReference type="CDD" id="cd00118">
    <property type="entry name" value="LysM"/>
    <property type="match status" value="2"/>
</dbReference>
<dbReference type="Pfam" id="PF01476">
    <property type="entry name" value="LysM"/>
    <property type="match status" value="2"/>
</dbReference>
<dbReference type="InterPro" id="IPR018392">
    <property type="entry name" value="LysM"/>
</dbReference>
<dbReference type="SUPFAM" id="SSF54106">
    <property type="entry name" value="LysM domain"/>
    <property type="match status" value="2"/>
</dbReference>
<dbReference type="Gene3D" id="3.10.350.10">
    <property type="entry name" value="LysM domain"/>
    <property type="match status" value="2"/>
</dbReference>
<dbReference type="SMART" id="SM00257">
    <property type="entry name" value="LysM"/>
    <property type="match status" value="2"/>
</dbReference>
<dbReference type="PANTHER" id="PTHR21666:SF270">
    <property type="entry name" value="MUREIN HYDROLASE ACTIVATOR ENVC"/>
    <property type="match status" value="1"/>
</dbReference>
<dbReference type="SUPFAM" id="SSF47090">
    <property type="entry name" value="PGBD-like"/>
    <property type="match status" value="1"/>
</dbReference>
<dbReference type="GO" id="GO:0004222">
    <property type="term" value="F:metalloendopeptidase activity"/>
    <property type="evidence" value="ECO:0007669"/>
    <property type="project" value="TreeGrafter"/>
</dbReference>
<dbReference type="CDD" id="cd12797">
    <property type="entry name" value="M23_peptidase"/>
    <property type="match status" value="1"/>
</dbReference>
<dbReference type="InterPro" id="IPR050570">
    <property type="entry name" value="Cell_wall_metabolism_enzyme"/>
</dbReference>
<dbReference type="AlphaFoldDB" id="A0A1G9J0I9"/>
<reference evidence="2 3" key="1">
    <citation type="submission" date="2016-10" db="EMBL/GenBank/DDBJ databases">
        <authorList>
            <person name="de Groot N.N."/>
        </authorList>
    </citation>
    <scope>NUCLEOTIDE SEQUENCE [LARGE SCALE GENOMIC DNA]</scope>
    <source>
        <strain evidence="2 3">SLAS-1</strain>
    </source>
</reference>
<dbReference type="SUPFAM" id="SSF51261">
    <property type="entry name" value="Duplicated hybrid motif"/>
    <property type="match status" value="1"/>
</dbReference>
<dbReference type="Proteomes" id="UP000199476">
    <property type="component" value="Unassembled WGS sequence"/>
</dbReference>
<keyword evidence="2" id="KW-0378">Hydrolase</keyword>
<proteinExistence type="predicted"/>
<dbReference type="Gene3D" id="1.10.101.10">
    <property type="entry name" value="PGBD-like superfamily/PGBD"/>
    <property type="match status" value="1"/>
</dbReference>
<organism evidence="2 3">
    <name type="scientific">Halarsenatibacter silvermanii</name>
    <dbReference type="NCBI Taxonomy" id="321763"/>
    <lineage>
        <taxon>Bacteria</taxon>
        <taxon>Bacillati</taxon>
        <taxon>Bacillota</taxon>
        <taxon>Clostridia</taxon>
        <taxon>Halanaerobiales</taxon>
        <taxon>Halarsenatibacteraceae</taxon>
        <taxon>Halarsenatibacter</taxon>
    </lineage>
</organism>